<dbReference type="EMBL" id="AHZU02001553">
    <property type="protein sequence ID" value="KFG31191.1"/>
    <property type="molecule type" value="Genomic_DNA"/>
</dbReference>
<feature type="region of interest" description="Disordered" evidence="3">
    <location>
        <begin position="112"/>
        <end position="165"/>
    </location>
</feature>
<evidence type="ECO:0000313" key="6">
    <source>
        <dbReference type="Proteomes" id="UP000028837"/>
    </source>
</evidence>
<feature type="compositionally biased region" description="Low complexity" evidence="3">
    <location>
        <begin position="82"/>
        <end position="91"/>
    </location>
</feature>
<feature type="compositionally biased region" description="Basic and acidic residues" evidence="3">
    <location>
        <begin position="144"/>
        <end position="165"/>
    </location>
</feature>
<proteinExistence type="predicted"/>
<keyword evidence="1" id="KW-0479">Metal-binding</keyword>
<gene>
    <name evidence="5" type="ORF">TGDOM2_255940</name>
</gene>
<dbReference type="Pfam" id="PF05207">
    <property type="entry name" value="Zn_ribbon_CSL"/>
    <property type="match status" value="1"/>
</dbReference>
<comment type="caution">
    <text evidence="5">The sequence shown here is derived from an EMBL/GenBank/DDBJ whole genome shotgun (WGS) entry which is preliminary data.</text>
</comment>
<dbReference type="Gene3D" id="3.10.660.10">
    <property type="entry name" value="DPH Zinc finger"/>
    <property type="match status" value="1"/>
</dbReference>
<feature type="region of interest" description="Disordered" evidence="3">
    <location>
        <begin position="249"/>
        <end position="275"/>
    </location>
</feature>
<evidence type="ECO:0000313" key="5">
    <source>
        <dbReference type="EMBL" id="KFG31191.1"/>
    </source>
</evidence>
<evidence type="ECO:0000259" key="4">
    <source>
        <dbReference type="PROSITE" id="PS51074"/>
    </source>
</evidence>
<name>A0A086JGC3_TOXGO</name>
<accession>A0A086JGC3</accession>
<feature type="compositionally biased region" description="Basic and acidic residues" evidence="3">
    <location>
        <begin position="114"/>
        <end position="128"/>
    </location>
</feature>
<keyword evidence="2" id="KW-0408">Iron</keyword>
<dbReference type="InterPro" id="IPR007872">
    <property type="entry name" value="DPH_MB_dom"/>
</dbReference>
<feature type="region of interest" description="Disordered" evidence="3">
    <location>
        <begin position="38"/>
        <end position="91"/>
    </location>
</feature>
<protein>
    <submittedName>
        <fullName evidence="5">CSL zinc finger protein</fullName>
    </submittedName>
</protein>
<organism evidence="5 6">
    <name type="scientific">Toxoplasma gondii GAB2-2007-GAL-DOM2</name>
    <dbReference type="NCBI Taxonomy" id="1130820"/>
    <lineage>
        <taxon>Eukaryota</taxon>
        <taxon>Sar</taxon>
        <taxon>Alveolata</taxon>
        <taxon>Apicomplexa</taxon>
        <taxon>Conoidasida</taxon>
        <taxon>Coccidia</taxon>
        <taxon>Eucoccidiorida</taxon>
        <taxon>Eimeriorina</taxon>
        <taxon>Sarcocystidae</taxon>
        <taxon>Toxoplasma</taxon>
    </lineage>
</organism>
<dbReference type="SUPFAM" id="SSF144217">
    <property type="entry name" value="CSL zinc finger"/>
    <property type="match status" value="1"/>
</dbReference>
<dbReference type="InterPro" id="IPR036671">
    <property type="entry name" value="DPH_MB_sf"/>
</dbReference>
<reference evidence="5 6" key="1">
    <citation type="submission" date="2014-02" db="EMBL/GenBank/DDBJ databases">
        <authorList>
            <person name="Sibley D."/>
            <person name="Venepally P."/>
            <person name="Karamycheva S."/>
            <person name="Hadjithomas M."/>
            <person name="Khan A."/>
            <person name="Brunk B."/>
            <person name="Roos D."/>
            <person name="Caler E."/>
            <person name="Lorenzi H."/>
        </authorList>
    </citation>
    <scope>NUCLEOTIDE SEQUENCE [LARGE SCALE GENOMIC DNA]</scope>
    <source>
        <strain evidence="5 6">GAB2-2007-GAL-DOM2</strain>
    </source>
</reference>
<dbReference type="AlphaFoldDB" id="A0A086JGC3"/>
<dbReference type="Proteomes" id="UP000028837">
    <property type="component" value="Unassembled WGS sequence"/>
</dbReference>
<dbReference type="PROSITE" id="PS51074">
    <property type="entry name" value="DPH_MB"/>
    <property type="match status" value="1"/>
</dbReference>
<evidence type="ECO:0000256" key="1">
    <source>
        <dbReference type="ARBA" id="ARBA00022723"/>
    </source>
</evidence>
<evidence type="ECO:0000256" key="3">
    <source>
        <dbReference type="SAM" id="MobiDB-lite"/>
    </source>
</evidence>
<feature type="domain" description="DPH-type MB" evidence="4">
    <location>
        <begin position="192"/>
        <end position="296"/>
    </location>
</feature>
<dbReference type="VEuPathDB" id="ToxoDB:TGDOM2_255940"/>
<dbReference type="GO" id="GO:0046872">
    <property type="term" value="F:metal ion binding"/>
    <property type="evidence" value="ECO:0007669"/>
    <property type="project" value="UniProtKB-KW"/>
</dbReference>
<evidence type="ECO:0000256" key="2">
    <source>
        <dbReference type="ARBA" id="ARBA00023004"/>
    </source>
</evidence>
<sequence length="320" mass="34844">MVSSLSTRGTSSTTTAGTRTAATVTLLLEVSESVYDVNSATENSAERRPCYSGGQSVEQSGEAVQEEASTFAGGSGETSVPRGRGSSSGSSFFTPAIVSQFRGLRVARGVLSEVEDRTGRGEGPDSERPPAPGNLQICPQAQEVSKERVEEVTAEREEEHRERPDLTSVDQLLGGAGKDENRVLDEVGGELYYERVCLREFEFDVSSRTFFYPCPCGDLFEVSLETIQGKVQETTGRQSGDLRRPTQFEKKCEAESTGRTHEKAESSEETGRLGDRELEVEASCPSCSLKVQAFFTFNILQELLEEAGETLECMENRVLG</sequence>